<dbReference type="Gene3D" id="3.60.10.10">
    <property type="entry name" value="Endonuclease/exonuclease/phosphatase"/>
    <property type="match status" value="1"/>
</dbReference>
<dbReference type="STRING" id="3635.A0A1U8KY21"/>
<dbReference type="InterPro" id="IPR036691">
    <property type="entry name" value="Endo/exonu/phosph_ase_sf"/>
</dbReference>
<dbReference type="Proteomes" id="UP000818029">
    <property type="component" value="Chromosome A12"/>
</dbReference>
<dbReference type="PaxDb" id="3635-A0A1U8KY21"/>
<gene>
    <name evidence="2" type="primary">LOC107920640</name>
</gene>
<dbReference type="RefSeq" id="XP_016705938.1">
    <property type="nucleotide sequence ID" value="XM_016850449.1"/>
</dbReference>
<evidence type="ECO:0000313" key="2">
    <source>
        <dbReference type="RefSeq" id="XP_016705938.1"/>
    </source>
</evidence>
<dbReference type="AlphaFoldDB" id="A0A1U8KY21"/>
<sequence>MGYSGGIWILWKDNICVKIMVNYMQFIHMKLKSDDVIDWVFFTGVYRSPRRNLRKELWYGLRCITKNINLSWLIFRDFNALLDEDENKGGFNRAIASCPAFQQLCSVSELKDLKFKGPKFTWNRGNIFECLDRALCSSHWELMFPNTAVFHILRIKFDHCPLSTSFGSKIRTNSPRPFQFLSGWLSHSNFSSMVNENWNSESSVEDYVKKFMATTRTWNMDVFENILKRKRNMMNRLDGFQIVLERF</sequence>
<proteinExistence type="predicted"/>
<dbReference type="SUPFAM" id="SSF56219">
    <property type="entry name" value="DNase I-like"/>
    <property type="match status" value="1"/>
</dbReference>
<reference evidence="1" key="1">
    <citation type="journal article" date="2020" name="Nat. Genet.">
        <title>Genomic diversifications of five Gossypium allopolyploid species and their impact on cotton improvement.</title>
        <authorList>
            <person name="Chen Z.J."/>
            <person name="Sreedasyam A."/>
            <person name="Ando A."/>
            <person name="Song Q."/>
            <person name="De Santiago L.M."/>
            <person name="Hulse-Kemp A.M."/>
            <person name="Ding M."/>
            <person name="Ye W."/>
            <person name="Kirkbride R.C."/>
            <person name="Jenkins J."/>
            <person name="Plott C."/>
            <person name="Lovell J."/>
            <person name="Lin Y.M."/>
            <person name="Vaughn R."/>
            <person name="Liu B."/>
            <person name="Simpson S."/>
            <person name="Scheffler B.E."/>
            <person name="Wen L."/>
            <person name="Saski C.A."/>
            <person name="Grover C.E."/>
            <person name="Hu G."/>
            <person name="Conover J.L."/>
            <person name="Carlson J.W."/>
            <person name="Shu S."/>
            <person name="Boston L.B."/>
            <person name="Williams M."/>
            <person name="Peterson D.G."/>
            <person name="McGee K."/>
            <person name="Jones D.C."/>
            <person name="Wendel J.F."/>
            <person name="Stelly D.M."/>
            <person name="Grimwood J."/>
            <person name="Schmutz J."/>
        </authorList>
    </citation>
    <scope>NUCLEOTIDE SEQUENCE [LARGE SCALE GENOMIC DNA]</scope>
    <source>
        <strain evidence="1">cv. TM-1</strain>
    </source>
</reference>
<name>A0A1U8KY21_GOSHI</name>
<keyword evidence="1" id="KW-1185">Reference proteome</keyword>
<dbReference type="PANTHER" id="PTHR33710">
    <property type="entry name" value="BNAC02G09200D PROTEIN"/>
    <property type="match status" value="1"/>
</dbReference>
<organism evidence="1 2">
    <name type="scientific">Gossypium hirsutum</name>
    <name type="common">Upland cotton</name>
    <name type="synonym">Gossypium mexicanum</name>
    <dbReference type="NCBI Taxonomy" id="3635"/>
    <lineage>
        <taxon>Eukaryota</taxon>
        <taxon>Viridiplantae</taxon>
        <taxon>Streptophyta</taxon>
        <taxon>Embryophyta</taxon>
        <taxon>Tracheophyta</taxon>
        <taxon>Spermatophyta</taxon>
        <taxon>Magnoliopsida</taxon>
        <taxon>eudicotyledons</taxon>
        <taxon>Gunneridae</taxon>
        <taxon>Pentapetalae</taxon>
        <taxon>rosids</taxon>
        <taxon>malvids</taxon>
        <taxon>Malvales</taxon>
        <taxon>Malvaceae</taxon>
        <taxon>Malvoideae</taxon>
        <taxon>Gossypium</taxon>
    </lineage>
</organism>
<reference evidence="2" key="2">
    <citation type="submission" date="2025-08" db="UniProtKB">
        <authorList>
            <consortium name="RefSeq"/>
        </authorList>
    </citation>
    <scope>IDENTIFICATION</scope>
</reference>
<dbReference type="KEGG" id="ghi:107920640"/>
<dbReference type="GeneID" id="107920640"/>
<evidence type="ECO:0008006" key="3">
    <source>
        <dbReference type="Google" id="ProtNLM"/>
    </source>
</evidence>
<protein>
    <recommendedName>
        <fullName evidence="3">Reverse transcriptase</fullName>
    </recommendedName>
</protein>
<accession>A0A1U8KY21</accession>
<dbReference type="PANTHER" id="PTHR33710:SF77">
    <property type="entry name" value="DNASE I-LIKE SUPERFAMILY PROTEIN"/>
    <property type="match status" value="1"/>
</dbReference>
<evidence type="ECO:0000313" key="1">
    <source>
        <dbReference type="Proteomes" id="UP000818029"/>
    </source>
</evidence>